<accession>A0A4P8PQ71</accession>
<name>A0A4P8PQ71_9VIRU</name>
<evidence type="ECO:0000256" key="1">
    <source>
        <dbReference type="SAM" id="MobiDB-lite"/>
    </source>
</evidence>
<dbReference type="InterPro" id="IPR014131">
    <property type="entry name" value="Chlamydia_phage_Vp3"/>
</dbReference>
<dbReference type="Proteomes" id="UP000322746">
    <property type="component" value="Segment"/>
</dbReference>
<sequence>MRLQVFSEHQNLEGFSKAAVRRLRQARKLSSRQSPAEAVTLITELEKYMTRLELNSDGNELQYDLKGRSEQFSSHPEGKSLTVQADADDADINTIVRRFGLTGVMPQGLVPPTYADFDEVFDFHSAQIAVARASEMFMAMPADIRNRFMNDPQVFLDYAENPANIDGLRELGLAVPKAAPPPAPTSQTPPTEAPKA</sequence>
<dbReference type="Pfam" id="PF09675">
    <property type="entry name" value="Chlamy_scaf"/>
    <property type="match status" value="1"/>
</dbReference>
<dbReference type="EMBL" id="MK249211">
    <property type="protein sequence ID" value="QCQ85030.1"/>
    <property type="molecule type" value="Genomic_DNA"/>
</dbReference>
<protein>
    <submittedName>
        <fullName evidence="2">Internal scaffolding protein</fullName>
    </submittedName>
</protein>
<evidence type="ECO:0000313" key="2">
    <source>
        <dbReference type="EMBL" id="QCQ85030.1"/>
    </source>
</evidence>
<reference evidence="2" key="1">
    <citation type="submission" date="2018-12" db="EMBL/GenBank/DDBJ databases">
        <title>Singled stranded DNA viruses identified in blackflies (Austrosimulium ungulatum) sampled in New Zealand.</title>
        <authorList>
            <person name="Kraberger S."/>
            <person name="Fontenele R.S."/>
            <person name="Schmidlin K."/>
            <person name="Walters M."/>
            <person name="Varsani A."/>
        </authorList>
    </citation>
    <scope>NUCLEOTIDE SEQUENCE [LARGE SCALE GENOMIC DNA]</scope>
    <source>
        <strain evidence="2">162</strain>
    </source>
</reference>
<proteinExistence type="predicted"/>
<organism evidence="2">
    <name type="scientific">Blackfly microvirus SF02</name>
    <dbReference type="NCBI Taxonomy" id="2576452"/>
    <lineage>
        <taxon>Viruses</taxon>
        <taxon>Monodnaviria</taxon>
        <taxon>Sangervirae</taxon>
        <taxon>Phixviricota</taxon>
        <taxon>Malgrandaviricetes</taxon>
        <taxon>Petitvirales</taxon>
        <taxon>Microviridae</taxon>
        <taxon>Microvirus</taxon>
    </lineage>
</organism>
<feature type="region of interest" description="Disordered" evidence="1">
    <location>
        <begin position="175"/>
        <end position="196"/>
    </location>
</feature>